<evidence type="ECO:0000256" key="6">
    <source>
        <dbReference type="ARBA" id="ARBA00023002"/>
    </source>
</evidence>
<dbReference type="Proteomes" id="UP000557566">
    <property type="component" value="Unassembled WGS sequence"/>
</dbReference>
<feature type="region of interest" description="N-terminal hotdog fold" evidence="9">
    <location>
        <begin position="960"/>
        <end position="1092"/>
    </location>
</feature>
<evidence type="ECO:0000256" key="9">
    <source>
        <dbReference type="PROSITE-ProRule" id="PRU01363"/>
    </source>
</evidence>
<dbReference type="InterPro" id="IPR011032">
    <property type="entry name" value="GroES-like_sf"/>
</dbReference>
<dbReference type="PROSITE" id="PS52019">
    <property type="entry name" value="PKS_MFAS_DH"/>
    <property type="match status" value="1"/>
</dbReference>
<evidence type="ECO:0000256" key="7">
    <source>
        <dbReference type="ARBA" id="ARBA00023268"/>
    </source>
</evidence>
<dbReference type="Gene3D" id="3.40.50.150">
    <property type="entry name" value="Vaccinia Virus protein VP39"/>
    <property type="match status" value="1"/>
</dbReference>
<dbReference type="SMART" id="SM00826">
    <property type="entry name" value="PKS_DH"/>
    <property type="match status" value="1"/>
</dbReference>
<dbReference type="SUPFAM" id="SSF51735">
    <property type="entry name" value="NAD(P)-binding Rossmann-fold domains"/>
    <property type="match status" value="2"/>
</dbReference>
<dbReference type="Pfam" id="PF00109">
    <property type="entry name" value="ketoacyl-synt"/>
    <property type="match status" value="1"/>
</dbReference>
<evidence type="ECO:0000259" key="12">
    <source>
        <dbReference type="PROSITE" id="PS52019"/>
    </source>
</evidence>
<dbReference type="Gene3D" id="3.40.366.10">
    <property type="entry name" value="Malonyl-Coenzyme A Acyl Carrier Protein, domain 2"/>
    <property type="match status" value="1"/>
</dbReference>
<dbReference type="InterPro" id="IPR009081">
    <property type="entry name" value="PP-bd_ACP"/>
</dbReference>
<dbReference type="Pfam" id="PF08659">
    <property type="entry name" value="KR"/>
    <property type="match status" value="1"/>
</dbReference>
<sequence>MAPSSNENSIENDSVEAIAVVGFDVKLPQDADTPENFWKLLLEGRSAMTEVPKDRWNVDAFYHPDPDRLDTMHARGGHFIKEDVSLFDAPFFSMSAAEAAAMDPQHRSLLECTYHAFERAGIPIQAVAGSRTSCYVGSFSRDYETVVTRDPLTQPRHTAVGVGTAMLANRLSWFYDMRGPSLSLDTACSSSLVALHLAVQSMRNGESDMAVVAGCNLMLNPETNSIPLSNLGFLGRDSVCYSFDHRANGYARGEGTAVVVLKPLRQALRDQDLVRAVIRNTGANHDGRTPGITQPSREAQAALIRETYRQAGLGLDKTGFFEAHGTGTPVGDPLEAGAIADVFRGHRREPLVVGAVKSNVGHLEGASGLVGLIKTVLVLENAVIPRNIWFDQINPAIPAVEWKLKFPTETMAWPGKGLRRASVNSFGYGGSNAHVIVDDAHHYLLERRLVGKHATVASPPTCWPADGVDIQAPLQGSRPQLLVWSASDEGGLQRTAATYGSHLGRLQGGNDGYLESLAYTLARRRTHMPWKSFIIAKSVPDLQRRLADDLLSKPRRSSASLRPTLAFVFTGQGAQWHAMGRQLSAYPAFRNSLVDAETCLAGLGCEWKVTEELSRDQGSSRVDDPALAQPLCTILQIALLELLAAWDVSPSAVVGHSSGEIAAAYCAGAISKASAYKIAYFRGAVTAKLSQTGRQRGSMMAVGLSEAHVQPYLEQVMSEVRGGQLVVGCVNSPKSITVSGDEACVDHLKTVLDTQGVFARKLAVPVAYHSSQMHEVASEYLESIHDIVPKLQDKALPSMFSSVTGRLIHHDEASRPEYWVRNMLSQVRFSAALAELCESLQDERQQPDQTEAAPVVLVEVGPRSALRRPVQETLEAKGDISYESVLAWNVDAVDSALELVGKLHCRGHQSNLLAVNAPNRAESEMQLLVDLPRYPFNHSQRHWFESRIDRNFRLREFPRHELLGVRSPDWNPLEAKWRHIIRASELPWIKDHKFNGSELYPAAGMMVMAVEAARQMADPNLQIASYSLEHVSFFRALLVNLSPEGVETHFHLRPLSKTHPDCDRHLFHLYSISSGEWVEICRGTVLTNYRHGAGDLGEAGPLADRLRDGFHRCKQYVDSRTVYENLDRCGFGFGPTFQALKEIHFNHRGEAVASLDPRGWMDKVKDSRLAQDHVVHPTVLDAVMHLTAVGDSAGTWNRLPTFVPTKIASLWVSNQLLTHAKGQKLRIAVRPLFSGYRDSGYTAAAYDSVTEECQILLDGYQATAVTSLEPDDAAEYSLGFDFDWKPDVELLAGHQLSTACCQTISNESAYDPRIVDKVELLCHFYLKSAIGNLEAAGFSTDKTHVNRYMDWMKKHVDDYEAANPTPNPEEGKPSLADSDYFQRLLAELPGTPESELYRSIGKDLPDLVRGEMDALNLLFTGENRAQGFYSSASFRTSNEAASTYVDLLAHKDPAIKILEVGAGTGGVSAAILDKLAVYGNGDQCQLRCSKYTYTDISPGFFEAAGHRFRQHAHRTEFKVLDVEKDPVHQGFDENAYDVVIASAVIHATSCVSDALRNLHRLLKPNGKLVLVEPSNPTVVRVAMVFGLLPGWWLGVEEDRYWSPLLSEHAWEARLREAGFTGVDVCFRDYQDHRRQLSVITSAAAKPEQLMARPLPRILVLVPDDSGRHHPLAMKLEESFQALGTEAKILPYGEVLKAPVEDAFCVSLLEVERPFLLTVQHEDWERLKALTRRTVGIVWVTRGRENDPALGLIVGLGRGILTEVPKIAFVDLALGATCTDAAAANHITKVLQAALRPGPVAEKENEYEEQDGILHINRLVSGNWLTDHVAKRVLVQRPQQQRLDAHQNEETSLTIRKPGVLSSLYFEASWAGEAALEADGVELSVRAVGLSFKDCMAALGQLPANTLSLEASGVVLRVGAAVSTHDFKPGDHVCGLAAKAFSTKVRTSASALIKMPSTVSFTAAASIPVSFAVAYQGLVHLGNIQPGESVLILSGAGGVGQAAIQLAVAAGADIYTTVGSTEKKELLMKQYGIPGHRIFVGRNAPFARELKKTVEGVNLVLGSLDQGHLRQSFDCTLPSGRVVDILAGDKRSWEALPGAIFASNTTYSTIDLAQMLDKSKPLIRKLMTSIGELLATSQIKAPSPINTFHASAIEDAFRFLQSGTGAGKTVIEMHGHDMVPVVPCLRATWNFRKDASYVIVGGLGGLGRSTARWMVGRGARNLVLLSRSGAKGKDALDFLYELASEGVTAVAPPCDITNHGVLASVLATCAETMPPVRGCIQGAMVLRDDLFENMSVEGYHSTIDSKAVGSWNLHLVLPDSLDFFILLASGSGITGTRGQANYASGNTYLDALARYRVARGQVATGLDLGLVLGVGFAAENRESLVSVTKLGFRGIVEKEYLGILDCLCDPRRSIPMDPRRSQVLTGLEMPRYLYGHEGKLWEAKVANDWMRWVPRPLFRNLAGLTGLDTPLKSTKVQVDVDVKLDYSSALAAAGDSPAAAARVIASAVQSKLARTLHMPEQDIETQKPMHTYGVDSLVAVELRYWFQRELRAEVSVFELLSDSSIGKLSWLVAERSKLLLLEDGKGETAE</sequence>
<dbReference type="CDD" id="cd05195">
    <property type="entry name" value="enoyl_red"/>
    <property type="match status" value="1"/>
</dbReference>
<dbReference type="GO" id="GO:0031177">
    <property type="term" value="F:phosphopantetheine binding"/>
    <property type="evidence" value="ECO:0007669"/>
    <property type="project" value="InterPro"/>
</dbReference>
<dbReference type="PROSITE" id="PS00606">
    <property type="entry name" value="KS3_1"/>
    <property type="match status" value="1"/>
</dbReference>
<dbReference type="Gene3D" id="3.90.180.10">
    <property type="entry name" value="Medium-chain alcohol dehydrogenases, catalytic domain"/>
    <property type="match status" value="1"/>
</dbReference>
<dbReference type="InterPro" id="IPR016036">
    <property type="entry name" value="Malonyl_transacylase_ACP-bd"/>
</dbReference>
<keyword evidence="7" id="KW-0511">Multifunctional enzyme</keyword>
<dbReference type="InterPro" id="IPR001227">
    <property type="entry name" value="Ac_transferase_dom_sf"/>
</dbReference>
<dbReference type="PANTHER" id="PTHR43775:SF29">
    <property type="entry name" value="ASPERFURANONE POLYKETIDE SYNTHASE AFOG-RELATED"/>
    <property type="match status" value="1"/>
</dbReference>
<dbReference type="GO" id="GO:0044550">
    <property type="term" value="P:secondary metabolite biosynthetic process"/>
    <property type="evidence" value="ECO:0007669"/>
    <property type="project" value="TreeGrafter"/>
</dbReference>
<dbReference type="SMART" id="SM00829">
    <property type="entry name" value="PKS_ER"/>
    <property type="match status" value="1"/>
</dbReference>
<evidence type="ECO:0000259" key="11">
    <source>
        <dbReference type="PROSITE" id="PS52004"/>
    </source>
</evidence>
<dbReference type="Gene3D" id="3.10.129.110">
    <property type="entry name" value="Polyketide synthase dehydratase"/>
    <property type="match status" value="1"/>
</dbReference>
<dbReference type="EMBL" id="JAAVMX010000009">
    <property type="protein sequence ID" value="KAF4504462.1"/>
    <property type="molecule type" value="Genomic_DNA"/>
</dbReference>
<dbReference type="InterPro" id="IPR042104">
    <property type="entry name" value="PKS_dehydratase_sf"/>
</dbReference>
<feature type="domain" description="Carrier" evidence="10">
    <location>
        <begin position="2498"/>
        <end position="2575"/>
    </location>
</feature>
<dbReference type="InterPro" id="IPR014030">
    <property type="entry name" value="Ketoacyl_synth_N"/>
</dbReference>
<dbReference type="GO" id="GO:0006633">
    <property type="term" value="P:fatty acid biosynthetic process"/>
    <property type="evidence" value="ECO:0007669"/>
    <property type="project" value="InterPro"/>
</dbReference>
<dbReference type="Pfam" id="PF23297">
    <property type="entry name" value="ACP_SdgA_C"/>
    <property type="match status" value="1"/>
</dbReference>
<dbReference type="InterPro" id="IPR016035">
    <property type="entry name" value="Acyl_Trfase/lysoPLipase"/>
</dbReference>
<dbReference type="Pfam" id="PF21089">
    <property type="entry name" value="PKS_DH_N"/>
    <property type="match status" value="1"/>
</dbReference>
<dbReference type="InterPro" id="IPR020807">
    <property type="entry name" value="PKS_DH"/>
</dbReference>
<dbReference type="Gene3D" id="1.10.1200.10">
    <property type="entry name" value="ACP-like"/>
    <property type="match status" value="1"/>
</dbReference>
<organism evidence="13 14">
    <name type="scientific">Ophiocordyceps sinensis</name>
    <dbReference type="NCBI Taxonomy" id="72228"/>
    <lineage>
        <taxon>Eukaryota</taxon>
        <taxon>Fungi</taxon>
        <taxon>Dikarya</taxon>
        <taxon>Ascomycota</taxon>
        <taxon>Pezizomycotina</taxon>
        <taxon>Sordariomycetes</taxon>
        <taxon>Hypocreomycetidae</taxon>
        <taxon>Hypocreales</taxon>
        <taxon>Ophiocordycipitaceae</taxon>
        <taxon>Ophiocordyceps</taxon>
    </lineage>
</organism>
<feature type="domain" description="Ketosynthase family 3 (KS3)" evidence="11">
    <location>
        <begin position="15"/>
        <end position="439"/>
    </location>
</feature>
<keyword evidence="3" id="KW-0597">Phosphoprotein</keyword>
<dbReference type="InterPro" id="IPR020806">
    <property type="entry name" value="PKS_PP-bd"/>
</dbReference>
<dbReference type="SUPFAM" id="SSF53901">
    <property type="entry name" value="Thiolase-like"/>
    <property type="match status" value="1"/>
</dbReference>
<dbReference type="InterPro" id="IPR056501">
    <property type="entry name" value="NAD-bd_HRPKS_sdrA"/>
</dbReference>
<dbReference type="InterPro" id="IPR049900">
    <property type="entry name" value="PKS_mFAS_DH"/>
</dbReference>
<dbReference type="GO" id="GO:0016491">
    <property type="term" value="F:oxidoreductase activity"/>
    <property type="evidence" value="ECO:0007669"/>
    <property type="project" value="UniProtKB-KW"/>
</dbReference>
<comment type="pathway">
    <text evidence="1">Secondary metabolite biosynthesis.</text>
</comment>
<evidence type="ECO:0000256" key="2">
    <source>
        <dbReference type="ARBA" id="ARBA00022450"/>
    </source>
</evidence>
<dbReference type="InterPro" id="IPR049551">
    <property type="entry name" value="PKS_DH_C"/>
</dbReference>
<dbReference type="Pfam" id="PF02801">
    <property type="entry name" value="Ketoacyl-synt_C"/>
    <property type="match status" value="1"/>
</dbReference>
<dbReference type="CDD" id="cd00833">
    <property type="entry name" value="PKS"/>
    <property type="match status" value="1"/>
</dbReference>
<reference evidence="13 14" key="1">
    <citation type="journal article" date="2020" name="Genome Biol. Evol.">
        <title>A new high-quality draft genome assembly of the Chinese cordyceps Ophiocordyceps sinensis.</title>
        <authorList>
            <person name="Shu R."/>
            <person name="Zhang J."/>
            <person name="Meng Q."/>
            <person name="Zhang H."/>
            <person name="Zhou G."/>
            <person name="Li M."/>
            <person name="Wu P."/>
            <person name="Zhao Y."/>
            <person name="Chen C."/>
            <person name="Qin Q."/>
        </authorList>
    </citation>
    <scope>NUCLEOTIDE SEQUENCE [LARGE SCALE GENOMIC DNA]</scope>
    <source>
        <strain evidence="13 14">IOZ07</strain>
    </source>
</reference>
<keyword evidence="8" id="KW-0012">Acyltransferase</keyword>
<comment type="caution">
    <text evidence="13">The sequence shown here is derived from an EMBL/GenBank/DDBJ whole genome shotgun (WGS) entry which is preliminary data.</text>
</comment>
<dbReference type="GO" id="GO:0004312">
    <property type="term" value="F:fatty acid synthase activity"/>
    <property type="evidence" value="ECO:0007669"/>
    <property type="project" value="TreeGrafter"/>
</dbReference>
<dbReference type="CDD" id="cd02440">
    <property type="entry name" value="AdoMet_MTases"/>
    <property type="match status" value="1"/>
</dbReference>
<dbReference type="SUPFAM" id="SSF55048">
    <property type="entry name" value="Probable ACP-binding domain of malonyl-CoA ACP transacylase"/>
    <property type="match status" value="1"/>
</dbReference>
<dbReference type="InterPro" id="IPR020841">
    <property type="entry name" value="PKS_Beta-ketoAc_synthase_dom"/>
</dbReference>
<dbReference type="InterPro" id="IPR057326">
    <property type="entry name" value="KR_dom"/>
</dbReference>
<dbReference type="InterPro" id="IPR036291">
    <property type="entry name" value="NAD(P)-bd_dom_sf"/>
</dbReference>
<keyword evidence="6" id="KW-0560">Oxidoreductase</keyword>
<keyword evidence="2" id="KW-0596">Phosphopantetheine</keyword>
<name>A0A8H4LSU7_9HYPO</name>
<accession>A0A8H4LSU7</accession>
<dbReference type="SMART" id="SM00822">
    <property type="entry name" value="PKS_KR"/>
    <property type="match status" value="1"/>
</dbReference>
<dbReference type="InterPro" id="IPR018201">
    <property type="entry name" value="Ketoacyl_synth_AS"/>
</dbReference>
<feature type="region of interest" description="C-terminal hotdog fold" evidence="9">
    <location>
        <begin position="1114"/>
        <end position="1271"/>
    </location>
</feature>
<feature type="active site" description="Proton donor; for dehydratase activity" evidence="9">
    <location>
        <position position="1181"/>
    </location>
</feature>
<dbReference type="InterPro" id="IPR014043">
    <property type="entry name" value="Acyl_transferase_dom"/>
</dbReference>
<dbReference type="InterPro" id="IPR050091">
    <property type="entry name" value="PKS_NRPS_Biosynth_Enz"/>
</dbReference>
<dbReference type="InterPro" id="IPR013968">
    <property type="entry name" value="PKS_KR"/>
</dbReference>
<dbReference type="InterPro" id="IPR013217">
    <property type="entry name" value="Methyltransf_12"/>
</dbReference>
<dbReference type="InterPro" id="IPR032821">
    <property type="entry name" value="PKS_assoc"/>
</dbReference>
<dbReference type="PROSITE" id="PS50075">
    <property type="entry name" value="CARRIER"/>
    <property type="match status" value="1"/>
</dbReference>
<dbReference type="InterPro" id="IPR036736">
    <property type="entry name" value="ACP-like_sf"/>
</dbReference>
<dbReference type="InterPro" id="IPR049552">
    <property type="entry name" value="PKS_DH_N"/>
</dbReference>
<dbReference type="PROSITE" id="PS52004">
    <property type="entry name" value="KS3_2"/>
    <property type="match status" value="1"/>
</dbReference>
<evidence type="ECO:0000256" key="8">
    <source>
        <dbReference type="ARBA" id="ARBA00023315"/>
    </source>
</evidence>
<evidence type="ECO:0008006" key="15">
    <source>
        <dbReference type="Google" id="ProtNLM"/>
    </source>
</evidence>
<dbReference type="SUPFAM" id="SSF53335">
    <property type="entry name" value="S-adenosyl-L-methionine-dependent methyltransferases"/>
    <property type="match status" value="1"/>
</dbReference>
<evidence type="ECO:0000259" key="10">
    <source>
        <dbReference type="PROSITE" id="PS50075"/>
    </source>
</evidence>
<dbReference type="Pfam" id="PF14765">
    <property type="entry name" value="PS-DH"/>
    <property type="match status" value="1"/>
</dbReference>
<dbReference type="InterPro" id="IPR016039">
    <property type="entry name" value="Thiolase-like"/>
</dbReference>
<keyword evidence="4" id="KW-0808">Transferase</keyword>
<keyword evidence="14" id="KW-1185">Reference proteome</keyword>
<feature type="domain" description="PKS/mFAS DH" evidence="12">
    <location>
        <begin position="960"/>
        <end position="1271"/>
    </location>
</feature>
<dbReference type="SMART" id="SM00825">
    <property type="entry name" value="PKS_KS"/>
    <property type="match status" value="1"/>
</dbReference>
<evidence type="ECO:0000256" key="4">
    <source>
        <dbReference type="ARBA" id="ARBA00022679"/>
    </source>
</evidence>
<dbReference type="Pfam" id="PF13602">
    <property type="entry name" value="ADH_zinc_N_2"/>
    <property type="match status" value="1"/>
</dbReference>
<keyword evidence="5" id="KW-0521">NADP</keyword>
<dbReference type="SMART" id="SM00823">
    <property type="entry name" value="PKS_PP"/>
    <property type="match status" value="1"/>
</dbReference>
<dbReference type="Gene3D" id="3.40.50.720">
    <property type="entry name" value="NAD(P)-binding Rossmann-like Domain"/>
    <property type="match status" value="2"/>
</dbReference>
<dbReference type="InterPro" id="IPR014031">
    <property type="entry name" value="Ketoacyl_synth_C"/>
</dbReference>
<evidence type="ECO:0000256" key="1">
    <source>
        <dbReference type="ARBA" id="ARBA00005179"/>
    </source>
</evidence>
<dbReference type="Pfam" id="PF16197">
    <property type="entry name" value="KAsynt_C_assoc"/>
    <property type="match status" value="1"/>
</dbReference>
<dbReference type="SUPFAM" id="SSF52151">
    <property type="entry name" value="FabD/lysophospholipase-like"/>
    <property type="match status" value="1"/>
</dbReference>
<dbReference type="SUPFAM" id="SSF50129">
    <property type="entry name" value="GroES-like"/>
    <property type="match status" value="1"/>
</dbReference>
<dbReference type="Gene3D" id="3.30.70.3290">
    <property type="match status" value="1"/>
</dbReference>
<feature type="active site" description="Proton acceptor; for dehydratase activity" evidence="9">
    <location>
        <position position="992"/>
    </location>
</feature>
<dbReference type="OrthoDB" id="329835at2759"/>
<dbReference type="SUPFAM" id="SSF47336">
    <property type="entry name" value="ACP-like"/>
    <property type="match status" value="1"/>
</dbReference>
<proteinExistence type="predicted"/>
<evidence type="ECO:0000256" key="3">
    <source>
        <dbReference type="ARBA" id="ARBA00022553"/>
    </source>
</evidence>
<dbReference type="Pfam" id="PF08242">
    <property type="entry name" value="Methyltransf_12"/>
    <property type="match status" value="1"/>
</dbReference>
<protein>
    <recommendedName>
        <fullName evidence="15">Polyketide synthase</fullName>
    </recommendedName>
</protein>
<dbReference type="Pfam" id="PF23114">
    <property type="entry name" value="NAD-bd_HRPKS_sdrA"/>
    <property type="match status" value="1"/>
</dbReference>
<dbReference type="GO" id="GO:0004315">
    <property type="term" value="F:3-oxoacyl-[acyl-carrier-protein] synthase activity"/>
    <property type="evidence" value="ECO:0007669"/>
    <property type="project" value="InterPro"/>
</dbReference>
<dbReference type="Gene3D" id="3.40.47.10">
    <property type="match status" value="1"/>
</dbReference>
<evidence type="ECO:0000256" key="5">
    <source>
        <dbReference type="ARBA" id="ARBA00022857"/>
    </source>
</evidence>
<dbReference type="Pfam" id="PF00698">
    <property type="entry name" value="Acyl_transf_1"/>
    <property type="match status" value="1"/>
</dbReference>
<gene>
    <name evidence="13" type="ORF">G6O67_007912</name>
</gene>
<dbReference type="InterPro" id="IPR020843">
    <property type="entry name" value="ER"/>
</dbReference>
<evidence type="ECO:0000313" key="14">
    <source>
        <dbReference type="Proteomes" id="UP000557566"/>
    </source>
</evidence>
<dbReference type="SMART" id="SM00827">
    <property type="entry name" value="PKS_AT"/>
    <property type="match status" value="1"/>
</dbReference>
<dbReference type="InterPro" id="IPR029063">
    <property type="entry name" value="SAM-dependent_MTases_sf"/>
</dbReference>
<evidence type="ECO:0000313" key="13">
    <source>
        <dbReference type="EMBL" id="KAF4504462.1"/>
    </source>
</evidence>
<dbReference type="PANTHER" id="PTHR43775">
    <property type="entry name" value="FATTY ACID SYNTHASE"/>
    <property type="match status" value="1"/>
</dbReference>